<dbReference type="GO" id="GO:0003777">
    <property type="term" value="F:microtubule motor activity"/>
    <property type="evidence" value="ECO:0007669"/>
    <property type="project" value="InterPro"/>
</dbReference>
<evidence type="ECO:0000259" key="6">
    <source>
        <dbReference type="PROSITE" id="PS50181"/>
    </source>
</evidence>
<dbReference type="Pfam" id="PF00646">
    <property type="entry name" value="F-box"/>
    <property type="match status" value="1"/>
</dbReference>
<evidence type="ECO:0000256" key="3">
    <source>
        <dbReference type="SAM" id="Coils"/>
    </source>
</evidence>
<dbReference type="GO" id="GO:0007018">
    <property type="term" value="P:microtubule-based movement"/>
    <property type="evidence" value="ECO:0007669"/>
    <property type="project" value="InterPro"/>
</dbReference>
<gene>
    <name evidence="7" type="ORF">COLO4_13457</name>
</gene>
<keyword evidence="3" id="KW-0175">Coiled coil</keyword>
<proteinExistence type="inferred from homology"/>
<evidence type="ECO:0000259" key="5">
    <source>
        <dbReference type="PROSITE" id="PS50067"/>
    </source>
</evidence>
<dbReference type="Pfam" id="PF00225">
    <property type="entry name" value="Kinesin"/>
    <property type="match status" value="1"/>
</dbReference>
<dbReference type="SUPFAM" id="SSF52540">
    <property type="entry name" value="P-loop containing nucleoside triphosphate hydrolases"/>
    <property type="match status" value="1"/>
</dbReference>
<dbReference type="PANTHER" id="PTHR47972:SF2">
    <property type="entry name" value="KINESIN-LIKE PROTEIN KIN-14S"/>
    <property type="match status" value="1"/>
</dbReference>
<evidence type="ECO:0000256" key="1">
    <source>
        <dbReference type="ARBA" id="ARBA00023175"/>
    </source>
</evidence>
<evidence type="ECO:0000313" key="8">
    <source>
        <dbReference type="Proteomes" id="UP000187203"/>
    </source>
</evidence>
<dbReference type="GO" id="GO:0005524">
    <property type="term" value="F:ATP binding"/>
    <property type="evidence" value="ECO:0007669"/>
    <property type="project" value="InterPro"/>
</dbReference>
<evidence type="ECO:0000256" key="4">
    <source>
        <dbReference type="SAM" id="MobiDB-lite"/>
    </source>
</evidence>
<dbReference type="InterPro" id="IPR036961">
    <property type="entry name" value="Kinesin_motor_dom_sf"/>
</dbReference>
<accession>A0A1R3JWF2</accession>
<dbReference type="PROSITE" id="PS50181">
    <property type="entry name" value="FBOX"/>
    <property type="match status" value="1"/>
</dbReference>
<dbReference type="GO" id="GO:0015630">
    <property type="term" value="C:microtubule cytoskeleton"/>
    <property type="evidence" value="ECO:0007669"/>
    <property type="project" value="TreeGrafter"/>
</dbReference>
<comment type="similarity">
    <text evidence="2">Belongs to the TRAFAC class myosin-kinesin ATPase superfamily. Kinesin family.</text>
</comment>
<dbReference type="PANTHER" id="PTHR47972">
    <property type="entry name" value="KINESIN-LIKE PROTEIN KLP-3"/>
    <property type="match status" value="1"/>
</dbReference>
<keyword evidence="1" id="KW-0505">Motor protein</keyword>
<feature type="region of interest" description="Disordered" evidence="4">
    <location>
        <begin position="1"/>
        <end position="25"/>
    </location>
</feature>
<evidence type="ECO:0000256" key="2">
    <source>
        <dbReference type="PROSITE-ProRule" id="PRU00283"/>
    </source>
</evidence>
<dbReference type="Proteomes" id="UP000187203">
    <property type="component" value="Unassembled WGS sequence"/>
</dbReference>
<dbReference type="SMART" id="SM00129">
    <property type="entry name" value="KISc"/>
    <property type="match status" value="1"/>
</dbReference>
<name>A0A1R3JWF2_9ROSI</name>
<dbReference type="AlphaFoldDB" id="A0A1R3JWF2"/>
<comment type="caution">
    <text evidence="7">The sequence shown here is derived from an EMBL/GenBank/DDBJ whole genome shotgun (WGS) entry which is preliminary data.</text>
</comment>
<dbReference type="PRINTS" id="PR00380">
    <property type="entry name" value="KINESINHEAVY"/>
</dbReference>
<feature type="region of interest" description="Disordered" evidence="4">
    <location>
        <begin position="235"/>
        <end position="309"/>
    </location>
</feature>
<feature type="domain" description="Kinesin motor" evidence="5">
    <location>
        <begin position="1"/>
        <end position="185"/>
    </location>
</feature>
<feature type="compositionally biased region" description="Polar residues" evidence="4">
    <location>
        <begin position="1"/>
        <end position="14"/>
    </location>
</feature>
<dbReference type="STRING" id="93759.A0A1R3JWF2"/>
<protein>
    <recommendedName>
        <fullName evidence="9">Kinesin motor domain-containing protein</fullName>
    </recommendedName>
</protein>
<dbReference type="InterPro" id="IPR001752">
    <property type="entry name" value="Kinesin_motor_dom"/>
</dbReference>
<dbReference type="Gene3D" id="3.40.850.10">
    <property type="entry name" value="Kinesin motor domain"/>
    <property type="match status" value="1"/>
</dbReference>
<organism evidence="7 8">
    <name type="scientific">Corchorus olitorius</name>
    <dbReference type="NCBI Taxonomy" id="93759"/>
    <lineage>
        <taxon>Eukaryota</taxon>
        <taxon>Viridiplantae</taxon>
        <taxon>Streptophyta</taxon>
        <taxon>Embryophyta</taxon>
        <taxon>Tracheophyta</taxon>
        <taxon>Spermatophyta</taxon>
        <taxon>Magnoliopsida</taxon>
        <taxon>eudicotyledons</taxon>
        <taxon>Gunneridae</taxon>
        <taxon>Pentapetalae</taxon>
        <taxon>rosids</taxon>
        <taxon>malvids</taxon>
        <taxon>Malvales</taxon>
        <taxon>Malvaceae</taxon>
        <taxon>Grewioideae</taxon>
        <taxon>Apeibeae</taxon>
        <taxon>Corchorus</taxon>
    </lineage>
</organism>
<dbReference type="InterPro" id="IPR001810">
    <property type="entry name" value="F-box_dom"/>
</dbReference>
<dbReference type="PROSITE" id="PS50067">
    <property type="entry name" value="KINESIN_MOTOR_2"/>
    <property type="match status" value="1"/>
</dbReference>
<feature type="domain" description="F-box" evidence="6">
    <location>
        <begin position="190"/>
        <end position="236"/>
    </location>
</feature>
<evidence type="ECO:0000313" key="7">
    <source>
        <dbReference type="EMBL" id="OMO99186.1"/>
    </source>
</evidence>
<keyword evidence="8" id="KW-1185">Reference proteome</keyword>
<reference evidence="8" key="1">
    <citation type="submission" date="2013-09" db="EMBL/GenBank/DDBJ databases">
        <title>Corchorus olitorius genome sequencing.</title>
        <authorList>
            <person name="Alam M."/>
            <person name="Haque M.S."/>
            <person name="Islam M.S."/>
            <person name="Emdad E.M."/>
            <person name="Islam M.M."/>
            <person name="Ahmed B."/>
            <person name="Halim A."/>
            <person name="Hossen Q.M.M."/>
            <person name="Hossain M.Z."/>
            <person name="Ahmed R."/>
            <person name="Khan M.M."/>
            <person name="Islam R."/>
            <person name="Rashid M.M."/>
            <person name="Khan S.A."/>
            <person name="Rahman M.S."/>
            <person name="Alam M."/>
            <person name="Yahiya A.S."/>
            <person name="Khan M.S."/>
            <person name="Azam M.S."/>
            <person name="Haque T."/>
            <person name="Lashkar M.Z.H."/>
            <person name="Akhand A.I."/>
            <person name="Morshed G."/>
            <person name="Roy S."/>
            <person name="Uddin K.S."/>
            <person name="Rabeya T."/>
            <person name="Hossain A.S."/>
            <person name="Chowdhury A."/>
            <person name="Snigdha A.R."/>
            <person name="Mortoza M.S."/>
            <person name="Matin S.A."/>
            <person name="Hoque S.M.E."/>
            <person name="Islam M.K."/>
            <person name="Roy D.K."/>
            <person name="Haider R."/>
            <person name="Moosa M.M."/>
            <person name="Elias S.M."/>
            <person name="Hasan A.M."/>
            <person name="Jahan S."/>
            <person name="Shafiuddin M."/>
            <person name="Mahmood N."/>
            <person name="Shommy N.S."/>
        </authorList>
    </citation>
    <scope>NUCLEOTIDE SEQUENCE [LARGE SCALE GENOMIC DNA]</scope>
    <source>
        <strain evidence="8">cv. O-4</strain>
    </source>
</reference>
<sequence length="309" mass="34024">MDEDTISSMNQEISPAQGPTPPILQKVGNLSNSVQKLKKEHEILSNQVKGISTDSVLGHDVLGTPQLLNNEDELLKKKCLDESSERKCLYNEVIKLKGNIRVSADSTDEVLGLLKSGSQVRSVGATNANELSSRSHCLLRVTVRGTDLESGEETRNHLWMVDLAGSERVGKIEVEGERLKESQFIKWPLPGRFLHLPTELKRKIVEPMSYVDISRMAGACRSLRTLVDQWESRKKITNPSSCKEPHAIVETSPGSSTPTDHHTDPQEFAATCKHQPSEKCPHRTSVPRSSASAQMGGAGNDPEEATLYP</sequence>
<dbReference type="InterPro" id="IPR027417">
    <property type="entry name" value="P-loop_NTPase"/>
</dbReference>
<feature type="coiled-coil region" evidence="3">
    <location>
        <begin position="27"/>
        <end position="54"/>
    </location>
</feature>
<evidence type="ECO:0008006" key="9">
    <source>
        <dbReference type="Google" id="ProtNLM"/>
    </source>
</evidence>
<dbReference type="GO" id="GO:0008017">
    <property type="term" value="F:microtubule binding"/>
    <property type="evidence" value="ECO:0007669"/>
    <property type="project" value="InterPro"/>
</dbReference>
<dbReference type="EMBL" id="AWUE01015176">
    <property type="protein sequence ID" value="OMO99186.1"/>
    <property type="molecule type" value="Genomic_DNA"/>
</dbReference>
<comment type="caution">
    <text evidence="2">Lacks conserved residue(s) required for the propagation of feature annotation.</text>
</comment>
<dbReference type="OrthoDB" id="3176171at2759"/>
<dbReference type="InterPro" id="IPR027640">
    <property type="entry name" value="Kinesin-like_fam"/>
</dbReference>